<evidence type="ECO:0000256" key="9">
    <source>
        <dbReference type="RuleBase" id="RU003330"/>
    </source>
</evidence>
<keyword evidence="8" id="KW-0963">Cytoplasm</keyword>
<name>A0A1M5MDX4_9FIRM</name>
<feature type="binding site" evidence="8">
    <location>
        <position position="199"/>
    </location>
    <ligand>
        <name>ATP</name>
        <dbReference type="ChEBI" id="CHEBI:30616"/>
    </ligand>
</feature>
<keyword evidence="1 8" id="KW-0808">Transferase</keyword>
<comment type="subunit">
    <text evidence="8 10">Monomer.</text>
</comment>
<dbReference type="InterPro" id="IPR027417">
    <property type="entry name" value="P-loop_NTPase"/>
</dbReference>
<evidence type="ECO:0000256" key="2">
    <source>
        <dbReference type="ARBA" id="ARBA00022723"/>
    </source>
</evidence>
<feature type="binding site" evidence="8">
    <location>
        <begin position="57"/>
        <end position="59"/>
    </location>
    <ligand>
        <name>AMP</name>
        <dbReference type="ChEBI" id="CHEBI:456215"/>
    </ligand>
</feature>
<feature type="binding site" evidence="8">
    <location>
        <position position="36"/>
    </location>
    <ligand>
        <name>AMP</name>
        <dbReference type="ChEBI" id="CHEBI:456215"/>
    </ligand>
</feature>
<comment type="domain">
    <text evidence="8">Consists of three domains, a large central CORE domain and two small peripheral domains, NMPbind and LID, which undergo movements during catalysis. The LID domain closes over the site of phosphoryl transfer upon ATP binding. Assembling and dissambling the active center during each catalytic cycle provides an effective means to prevent ATP hydrolysis. Some bacteria have evolved a zinc-coordinating structure that stabilizes the LID domain.</text>
</comment>
<evidence type="ECO:0000256" key="1">
    <source>
        <dbReference type="ARBA" id="ARBA00022679"/>
    </source>
</evidence>
<dbReference type="PRINTS" id="PR00094">
    <property type="entry name" value="ADENYLTKNASE"/>
</dbReference>
<evidence type="ECO:0000256" key="6">
    <source>
        <dbReference type="ARBA" id="ARBA00022833"/>
    </source>
</evidence>
<dbReference type="InterPro" id="IPR006259">
    <property type="entry name" value="Adenyl_kin_sub"/>
</dbReference>
<dbReference type="GO" id="GO:0004017">
    <property type="term" value="F:AMP kinase activity"/>
    <property type="evidence" value="ECO:0007669"/>
    <property type="project" value="UniProtKB-UniRule"/>
</dbReference>
<dbReference type="NCBIfam" id="NF001380">
    <property type="entry name" value="PRK00279.1-2"/>
    <property type="match status" value="1"/>
</dbReference>
<dbReference type="STRING" id="1123382.SAMN02745221_00882"/>
<dbReference type="NCBIfam" id="NF001381">
    <property type="entry name" value="PRK00279.1-3"/>
    <property type="match status" value="1"/>
</dbReference>
<protein>
    <recommendedName>
        <fullName evidence="8 10">Adenylate kinase</fullName>
        <shortName evidence="8">AK</shortName>
        <ecNumber evidence="8 10">2.7.4.3</ecNumber>
    </recommendedName>
    <alternativeName>
        <fullName evidence="8">ATP-AMP transphosphorylase</fullName>
    </alternativeName>
    <alternativeName>
        <fullName evidence="8">ATP:AMP phosphotransferase</fullName>
    </alternativeName>
    <alternativeName>
        <fullName evidence="8">Adenylate monophosphate kinase</fullName>
    </alternativeName>
</protein>
<dbReference type="GO" id="GO:0005524">
    <property type="term" value="F:ATP binding"/>
    <property type="evidence" value="ECO:0007669"/>
    <property type="project" value="UniProtKB-UniRule"/>
</dbReference>
<evidence type="ECO:0000256" key="7">
    <source>
        <dbReference type="ARBA" id="ARBA00022840"/>
    </source>
</evidence>
<gene>
    <name evidence="8" type="primary">adk</name>
    <name evidence="12" type="ORF">SAMN02745221_00882</name>
</gene>
<dbReference type="RefSeq" id="WP_073090625.1">
    <property type="nucleotide sequence ID" value="NZ_FQWY01000011.1"/>
</dbReference>
<dbReference type="Pfam" id="PF00406">
    <property type="entry name" value="ADK"/>
    <property type="match status" value="1"/>
</dbReference>
<dbReference type="EC" id="2.7.4.3" evidence="8 10"/>
<dbReference type="InterPro" id="IPR007862">
    <property type="entry name" value="Adenylate_kinase_lid-dom"/>
</dbReference>
<dbReference type="EMBL" id="FQWY01000011">
    <property type="protein sequence ID" value="SHG74903.1"/>
    <property type="molecule type" value="Genomic_DNA"/>
</dbReference>
<dbReference type="PANTHER" id="PTHR23359">
    <property type="entry name" value="NUCLEOTIDE KINASE"/>
    <property type="match status" value="1"/>
</dbReference>
<feature type="domain" description="Adenylate kinase active site lid" evidence="11">
    <location>
        <begin position="127"/>
        <end position="162"/>
    </location>
</feature>
<evidence type="ECO:0000256" key="5">
    <source>
        <dbReference type="ARBA" id="ARBA00022777"/>
    </source>
</evidence>
<feature type="binding site" evidence="8">
    <location>
        <position position="153"/>
    </location>
    <ligand>
        <name>Zn(2+)</name>
        <dbReference type="ChEBI" id="CHEBI:29105"/>
        <note>structural</note>
    </ligand>
</feature>
<feature type="binding site" evidence="8">
    <location>
        <position position="150"/>
    </location>
    <ligand>
        <name>Zn(2+)</name>
        <dbReference type="ChEBI" id="CHEBI:29105"/>
        <note>structural</note>
    </ligand>
</feature>
<keyword evidence="3 8" id="KW-0545">Nucleotide biosynthesis</keyword>
<comment type="pathway">
    <text evidence="8">Purine metabolism; AMP biosynthesis via salvage pathway; AMP from ADP: step 1/1.</text>
</comment>
<feature type="binding site" evidence="8">
    <location>
        <begin position="136"/>
        <end position="137"/>
    </location>
    <ligand>
        <name>ATP</name>
        <dbReference type="ChEBI" id="CHEBI:30616"/>
    </ligand>
</feature>
<keyword evidence="5 8" id="KW-0418">Kinase</keyword>
<proteinExistence type="inferred from homology"/>
<organism evidence="12 13">
    <name type="scientific">Thermosyntropha lipolytica DSM 11003</name>
    <dbReference type="NCBI Taxonomy" id="1123382"/>
    <lineage>
        <taxon>Bacteria</taxon>
        <taxon>Bacillati</taxon>
        <taxon>Bacillota</taxon>
        <taxon>Clostridia</taxon>
        <taxon>Eubacteriales</taxon>
        <taxon>Syntrophomonadaceae</taxon>
        <taxon>Thermosyntropha</taxon>
    </lineage>
</organism>
<dbReference type="GO" id="GO:0008270">
    <property type="term" value="F:zinc ion binding"/>
    <property type="evidence" value="ECO:0007669"/>
    <property type="project" value="UniProtKB-UniRule"/>
</dbReference>
<dbReference type="HAMAP" id="MF_00235">
    <property type="entry name" value="Adenylate_kinase_Adk"/>
    <property type="match status" value="1"/>
</dbReference>
<comment type="function">
    <text evidence="8">Catalyzes the reversible transfer of the terminal phosphate group between ATP and AMP. Plays an important role in cellular energy homeostasis and in adenine nucleotide metabolism.</text>
</comment>
<feature type="binding site" evidence="8">
    <location>
        <position position="171"/>
    </location>
    <ligand>
        <name>AMP</name>
        <dbReference type="ChEBI" id="CHEBI:456215"/>
    </ligand>
</feature>
<dbReference type="SUPFAM" id="SSF52540">
    <property type="entry name" value="P-loop containing nucleoside triphosphate hydrolases"/>
    <property type="match status" value="1"/>
</dbReference>
<dbReference type="Pfam" id="PF05191">
    <property type="entry name" value="ADK_lid"/>
    <property type="match status" value="1"/>
</dbReference>
<keyword evidence="7 8" id="KW-0067">ATP-binding</keyword>
<dbReference type="GO" id="GO:0044209">
    <property type="term" value="P:AMP salvage"/>
    <property type="evidence" value="ECO:0007669"/>
    <property type="project" value="UniProtKB-UniRule"/>
</dbReference>
<evidence type="ECO:0000313" key="12">
    <source>
        <dbReference type="EMBL" id="SHG74903.1"/>
    </source>
</evidence>
<feature type="binding site" evidence="8">
    <location>
        <position position="160"/>
    </location>
    <ligand>
        <name>AMP</name>
        <dbReference type="ChEBI" id="CHEBI:456215"/>
    </ligand>
</feature>
<feature type="binding site" evidence="8">
    <location>
        <position position="127"/>
    </location>
    <ligand>
        <name>ATP</name>
        <dbReference type="ChEBI" id="CHEBI:30616"/>
    </ligand>
</feature>
<feature type="binding site" evidence="8">
    <location>
        <position position="130"/>
    </location>
    <ligand>
        <name>Zn(2+)</name>
        <dbReference type="ChEBI" id="CHEBI:29105"/>
        <note>structural</note>
    </ligand>
</feature>
<evidence type="ECO:0000259" key="11">
    <source>
        <dbReference type="Pfam" id="PF05191"/>
    </source>
</evidence>
<dbReference type="InterPro" id="IPR000850">
    <property type="entry name" value="Adenylat/UMP-CMP_kin"/>
</dbReference>
<evidence type="ECO:0000256" key="4">
    <source>
        <dbReference type="ARBA" id="ARBA00022741"/>
    </source>
</evidence>
<feature type="binding site" evidence="8">
    <location>
        <begin position="10"/>
        <end position="15"/>
    </location>
    <ligand>
        <name>ATP</name>
        <dbReference type="ChEBI" id="CHEBI:30616"/>
    </ligand>
</feature>
<dbReference type="GO" id="GO:0005737">
    <property type="term" value="C:cytoplasm"/>
    <property type="evidence" value="ECO:0007669"/>
    <property type="project" value="UniProtKB-SubCell"/>
</dbReference>
<feature type="binding site" evidence="8">
    <location>
        <position position="92"/>
    </location>
    <ligand>
        <name>AMP</name>
        <dbReference type="ChEBI" id="CHEBI:456215"/>
    </ligand>
</feature>
<accession>A0A1M5MDX4</accession>
<reference evidence="13" key="1">
    <citation type="submission" date="2016-11" db="EMBL/GenBank/DDBJ databases">
        <authorList>
            <person name="Varghese N."/>
            <person name="Submissions S."/>
        </authorList>
    </citation>
    <scope>NUCLEOTIDE SEQUENCE [LARGE SCALE GENOMIC DNA]</scope>
    <source>
        <strain evidence="13">DSM 11003</strain>
    </source>
</reference>
<evidence type="ECO:0000256" key="10">
    <source>
        <dbReference type="RuleBase" id="RU003331"/>
    </source>
</evidence>
<feature type="binding site" evidence="8">
    <location>
        <position position="31"/>
    </location>
    <ligand>
        <name>AMP</name>
        <dbReference type="ChEBI" id="CHEBI:456215"/>
    </ligand>
</feature>
<dbReference type="NCBIfam" id="TIGR01351">
    <property type="entry name" value="adk"/>
    <property type="match status" value="1"/>
</dbReference>
<sequence>MNIILMGPPGAGKGTQAEKIKASYPIPHISTGDMFREAVSNGTPLGMEAKKYMDEGKLVPDEVTIGIVKERLMQPDCASGFLLDGFPRTVVQAEALDQLLAEIGKKLEAAINIQVPDEILIERVTGRVTCKECKTVYHLKFNPPAKENVCDRCGGELVARSDDRGDIVKKRLEVYNEQTNPLIEYYAKTGILYNIDGNRGTEEVFADIKKVLENLG</sequence>
<comment type="subcellular location">
    <subcellularLocation>
        <location evidence="8 10">Cytoplasm</location>
    </subcellularLocation>
</comment>
<dbReference type="PROSITE" id="PS00113">
    <property type="entry name" value="ADENYLATE_KINASE"/>
    <property type="match status" value="1"/>
</dbReference>
<keyword evidence="6 8" id="KW-0862">Zinc</keyword>
<dbReference type="AlphaFoldDB" id="A0A1M5MDX4"/>
<keyword evidence="13" id="KW-1185">Reference proteome</keyword>
<dbReference type="Proteomes" id="UP000242329">
    <property type="component" value="Unassembled WGS sequence"/>
</dbReference>
<comment type="catalytic activity">
    <reaction evidence="8 10">
        <text>AMP + ATP = 2 ADP</text>
        <dbReference type="Rhea" id="RHEA:12973"/>
        <dbReference type="ChEBI" id="CHEBI:30616"/>
        <dbReference type="ChEBI" id="CHEBI:456215"/>
        <dbReference type="ChEBI" id="CHEBI:456216"/>
        <dbReference type="EC" id="2.7.4.3"/>
    </reaction>
</comment>
<evidence type="ECO:0000256" key="8">
    <source>
        <dbReference type="HAMAP-Rule" id="MF_00235"/>
    </source>
</evidence>
<dbReference type="OrthoDB" id="9805030at2"/>
<dbReference type="NCBIfam" id="NF011100">
    <property type="entry name" value="PRK14527.1"/>
    <property type="match status" value="1"/>
</dbReference>
<dbReference type="CDD" id="cd01428">
    <property type="entry name" value="ADK"/>
    <property type="match status" value="1"/>
</dbReference>
<dbReference type="Gene3D" id="3.40.50.300">
    <property type="entry name" value="P-loop containing nucleotide triphosphate hydrolases"/>
    <property type="match status" value="1"/>
</dbReference>
<dbReference type="FunFam" id="3.40.50.300:FF:000106">
    <property type="entry name" value="Adenylate kinase mitochondrial"/>
    <property type="match status" value="1"/>
</dbReference>
<feature type="binding site" evidence="8">
    <location>
        <begin position="85"/>
        <end position="88"/>
    </location>
    <ligand>
        <name>AMP</name>
        <dbReference type="ChEBI" id="CHEBI:456215"/>
    </ligand>
</feature>
<feature type="region of interest" description="NMP" evidence="8">
    <location>
        <begin position="30"/>
        <end position="59"/>
    </location>
</feature>
<feature type="region of interest" description="LID" evidence="8">
    <location>
        <begin position="126"/>
        <end position="163"/>
    </location>
</feature>
<feature type="binding site" evidence="8">
    <location>
        <position position="133"/>
    </location>
    <ligand>
        <name>Zn(2+)</name>
        <dbReference type="ChEBI" id="CHEBI:29105"/>
        <note>structural</note>
    </ligand>
</feature>
<dbReference type="InterPro" id="IPR033690">
    <property type="entry name" value="Adenylat_kinase_CS"/>
</dbReference>
<dbReference type="UniPathway" id="UPA00588">
    <property type="reaction ID" value="UER00649"/>
</dbReference>
<comment type="similarity">
    <text evidence="8 9">Belongs to the adenylate kinase family.</text>
</comment>
<evidence type="ECO:0000256" key="3">
    <source>
        <dbReference type="ARBA" id="ARBA00022727"/>
    </source>
</evidence>
<keyword evidence="2 8" id="KW-0479">Metal-binding</keyword>
<evidence type="ECO:0000313" key="13">
    <source>
        <dbReference type="Proteomes" id="UP000242329"/>
    </source>
</evidence>
<keyword evidence="4 8" id="KW-0547">Nucleotide-binding</keyword>